<gene>
    <name evidence="2" type="ORF">ENW50_06315</name>
</gene>
<dbReference type="AlphaFoldDB" id="A0A7V4XS99"/>
<comment type="caution">
    <text evidence="2">The sequence shown here is derived from an EMBL/GenBank/DDBJ whole genome shotgun (WGS) entry which is preliminary data.</text>
</comment>
<dbReference type="SUPFAM" id="SSF56925">
    <property type="entry name" value="OMPA-like"/>
    <property type="match status" value="1"/>
</dbReference>
<accession>A0A7V4XS99</accession>
<keyword evidence="1" id="KW-0732">Signal</keyword>
<dbReference type="EMBL" id="DTKL01000037">
    <property type="protein sequence ID" value="HGY94284.1"/>
    <property type="molecule type" value="Genomic_DNA"/>
</dbReference>
<evidence type="ECO:0000313" key="2">
    <source>
        <dbReference type="EMBL" id="HGY94284.1"/>
    </source>
</evidence>
<protein>
    <recommendedName>
        <fullName evidence="3">Outer membrane protein beta-barrel domain-containing protein</fullName>
    </recommendedName>
</protein>
<evidence type="ECO:0000256" key="1">
    <source>
        <dbReference type="SAM" id="SignalP"/>
    </source>
</evidence>
<evidence type="ECO:0008006" key="3">
    <source>
        <dbReference type="Google" id="ProtNLM"/>
    </source>
</evidence>
<organism evidence="2">
    <name type="scientific">Acidobacterium capsulatum</name>
    <dbReference type="NCBI Taxonomy" id="33075"/>
    <lineage>
        <taxon>Bacteria</taxon>
        <taxon>Pseudomonadati</taxon>
        <taxon>Acidobacteriota</taxon>
        <taxon>Terriglobia</taxon>
        <taxon>Terriglobales</taxon>
        <taxon>Acidobacteriaceae</taxon>
        <taxon>Acidobacterium</taxon>
    </lineage>
</organism>
<feature type="chain" id="PRO_5030655816" description="Outer membrane protein beta-barrel domain-containing protein" evidence="1">
    <location>
        <begin position="24"/>
        <end position="190"/>
    </location>
</feature>
<dbReference type="InterPro" id="IPR011250">
    <property type="entry name" value="OMP/PagP_B-barrel"/>
</dbReference>
<sequence length="190" mass="20440">MHKKLCTLLLLGVWMAAGPRLMAQARHSKPHLDVALTWDGMHSNTVGSGSFWMQGAGLQFQDRFWRGLGVVADIAGTEAGNIHSTGAGLNLLTVTFGPRWTWSHRRISIYGQGLVGQAFGFDGVFPAPHGVNTSDNSLAANAGGGINLALRRHLALRLLEAGWVHTQLPNAAGNTQNDLRLSAGIVLRFR</sequence>
<name>A0A7V4XS99_9BACT</name>
<feature type="signal peptide" evidence="1">
    <location>
        <begin position="1"/>
        <end position="23"/>
    </location>
</feature>
<reference evidence="2" key="1">
    <citation type="journal article" date="2020" name="mSystems">
        <title>Genome- and Community-Level Interaction Insights into Carbon Utilization and Element Cycling Functions of Hydrothermarchaeota in Hydrothermal Sediment.</title>
        <authorList>
            <person name="Zhou Z."/>
            <person name="Liu Y."/>
            <person name="Xu W."/>
            <person name="Pan J."/>
            <person name="Luo Z.H."/>
            <person name="Li M."/>
        </authorList>
    </citation>
    <scope>NUCLEOTIDE SEQUENCE [LARGE SCALE GENOMIC DNA]</scope>
    <source>
        <strain evidence="2">SpSt-855</strain>
    </source>
</reference>
<proteinExistence type="predicted"/>